<organism evidence="1 2">
    <name type="scientific">Solanum tuberosum</name>
    <name type="common">Potato</name>
    <dbReference type="NCBI Taxonomy" id="4113"/>
    <lineage>
        <taxon>Eukaryota</taxon>
        <taxon>Viridiplantae</taxon>
        <taxon>Streptophyta</taxon>
        <taxon>Embryophyta</taxon>
        <taxon>Tracheophyta</taxon>
        <taxon>Spermatophyta</taxon>
        <taxon>Magnoliopsida</taxon>
        <taxon>eudicotyledons</taxon>
        <taxon>Gunneridae</taxon>
        <taxon>Pentapetalae</taxon>
        <taxon>asterids</taxon>
        <taxon>lamiids</taxon>
        <taxon>Solanales</taxon>
        <taxon>Solanaceae</taxon>
        <taxon>Solanoideae</taxon>
        <taxon>Solaneae</taxon>
        <taxon>Solanum</taxon>
    </lineage>
</organism>
<protein>
    <submittedName>
        <fullName evidence="1">Uncharacterized protein</fullName>
    </submittedName>
</protein>
<keyword evidence="2" id="KW-1185">Reference proteome</keyword>
<dbReference type="Proteomes" id="UP000011115">
    <property type="component" value="Unassembled WGS sequence"/>
</dbReference>
<dbReference type="PaxDb" id="4113-PGSC0003DMT400095892"/>
<reference evidence="1" key="2">
    <citation type="submission" date="2015-06" db="UniProtKB">
        <authorList>
            <consortium name="EnsemblPlants"/>
        </authorList>
    </citation>
    <scope>IDENTIFICATION</scope>
    <source>
        <strain evidence="1">DM1-3 516 R44</strain>
    </source>
</reference>
<proteinExistence type="predicted"/>
<sequence>MQDKWRQYMECTSMYIKSAVVQPSGGDVENWYVFDKIEDERFGDDLAEKSDEEELKREEDEKMIALTLTKLLDIEETMVHTALKRSLEDISVVGTSGVF</sequence>
<evidence type="ECO:0000313" key="2">
    <source>
        <dbReference type="Proteomes" id="UP000011115"/>
    </source>
</evidence>
<dbReference type="Gramene" id="PGSC0003DMT400095892">
    <property type="protein sequence ID" value="PGSC0003DMT400095892"/>
    <property type="gene ID" value="PGSC0003DMG400045463"/>
</dbReference>
<dbReference type="InParanoid" id="M1DX94"/>
<accession>M1DX94</accession>
<dbReference type="AlphaFoldDB" id="M1DX94"/>
<reference evidence="2" key="1">
    <citation type="journal article" date="2011" name="Nature">
        <title>Genome sequence and analysis of the tuber crop potato.</title>
        <authorList>
            <consortium name="The Potato Genome Sequencing Consortium"/>
        </authorList>
    </citation>
    <scope>NUCLEOTIDE SEQUENCE [LARGE SCALE GENOMIC DNA]</scope>
    <source>
        <strain evidence="2">cv. DM1-3 516 R44</strain>
    </source>
</reference>
<dbReference type="EnsemblPlants" id="PGSC0003DMT400095892">
    <property type="protein sequence ID" value="PGSC0003DMT400095892"/>
    <property type="gene ID" value="PGSC0003DMG400045463"/>
</dbReference>
<name>M1DX94_SOLTU</name>
<dbReference type="HOGENOM" id="CLU_2324794_0_0_1"/>
<evidence type="ECO:0000313" key="1">
    <source>
        <dbReference type="EnsemblPlants" id="PGSC0003DMT400095892"/>
    </source>
</evidence>